<dbReference type="InterPro" id="IPR008201">
    <property type="entry name" value="HepT-like"/>
</dbReference>
<evidence type="ECO:0000256" key="2">
    <source>
        <dbReference type="ARBA" id="ARBA00022649"/>
    </source>
</evidence>
<gene>
    <name evidence="7" type="ORF">A6A04_16910</name>
</gene>
<dbReference type="Proteomes" id="UP000078428">
    <property type="component" value="Unassembled WGS sequence"/>
</dbReference>
<reference evidence="7 8" key="1">
    <citation type="submission" date="2016-04" db="EMBL/GenBank/DDBJ databases">
        <title>Draft genome sequence of freshwater magnetotactic bacteria Magnetospirillum marisnigri SP-1 and Magnetospirillum moscoviense BB-1.</title>
        <authorList>
            <person name="Koziaeva V."/>
            <person name="Dziuba M.V."/>
            <person name="Ivanov T.M."/>
            <person name="Kuznetsov B."/>
            <person name="Grouzdev D.S."/>
        </authorList>
    </citation>
    <scope>NUCLEOTIDE SEQUENCE [LARGE SCALE GENOMIC DNA]</scope>
    <source>
        <strain evidence="7 8">SP-1</strain>
    </source>
</reference>
<evidence type="ECO:0000313" key="8">
    <source>
        <dbReference type="Proteomes" id="UP000078428"/>
    </source>
</evidence>
<keyword evidence="5" id="KW-0378">Hydrolase</keyword>
<protein>
    <recommendedName>
        <fullName evidence="9">DUF86 domain-containing protein</fullName>
    </recommendedName>
</protein>
<dbReference type="PANTHER" id="PTHR34139:SF1">
    <property type="entry name" value="RNASE MJ1380-RELATED"/>
    <property type="match status" value="1"/>
</dbReference>
<evidence type="ECO:0000256" key="6">
    <source>
        <dbReference type="ARBA" id="ARBA00024207"/>
    </source>
</evidence>
<evidence type="ECO:0000256" key="4">
    <source>
        <dbReference type="ARBA" id="ARBA00022741"/>
    </source>
</evidence>
<sequence>MARNDQERITDILAAISDIRSDTDGLIFEAFAANPTRVRSVLFSIGIIGEAAKGLGPDFKAAHPEIPWRAMAGIRDRIVHEYFRLNVRRIWEVVTDDLDSLESVLRAAIR</sequence>
<keyword evidence="4" id="KW-0547">Nucleotide-binding</keyword>
<name>A0A178MQQ3_9PROT</name>
<dbReference type="InterPro" id="IPR051813">
    <property type="entry name" value="HepT_RNase_toxin"/>
</dbReference>
<accession>A0A178MQQ3</accession>
<evidence type="ECO:0000256" key="3">
    <source>
        <dbReference type="ARBA" id="ARBA00022722"/>
    </source>
</evidence>
<dbReference type="Gene3D" id="1.20.120.580">
    <property type="entry name" value="bsu32300-like"/>
    <property type="match status" value="1"/>
</dbReference>
<comment type="similarity">
    <text evidence="6">Belongs to the HepT RNase toxin family.</text>
</comment>
<dbReference type="GO" id="GO:0000166">
    <property type="term" value="F:nucleotide binding"/>
    <property type="evidence" value="ECO:0007669"/>
    <property type="project" value="UniProtKB-KW"/>
</dbReference>
<dbReference type="GO" id="GO:0110001">
    <property type="term" value="C:toxin-antitoxin complex"/>
    <property type="evidence" value="ECO:0007669"/>
    <property type="project" value="InterPro"/>
</dbReference>
<evidence type="ECO:0000256" key="5">
    <source>
        <dbReference type="ARBA" id="ARBA00022801"/>
    </source>
</evidence>
<evidence type="ECO:0000313" key="7">
    <source>
        <dbReference type="EMBL" id="OAN51105.1"/>
    </source>
</evidence>
<proteinExistence type="inferred from homology"/>
<keyword evidence="8" id="KW-1185">Reference proteome</keyword>
<dbReference type="InterPro" id="IPR037038">
    <property type="entry name" value="HepT-like_sf"/>
</dbReference>
<dbReference type="RefSeq" id="WP_082914803.1">
    <property type="nucleotide sequence ID" value="NZ_LWQT01000048.1"/>
</dbReference>
<keyword evidence="2" id="KW-1277">Toxin-antitoxin system</keyword>
<evidence type="ECO:0000256" key="1">
    <source>
        <dbReference type="ARBA" id="ARBA00022553"/>
    </source>
</evidence>
<dbReference type="EMBL" id="LWQT01000048">
    <property type="protein sequence ID" value="OAN51105.1"/>
    <property type="molecule type" value="Genomic_DNA"/>
</dbReference>
<dbReference type="GO" id="GO:0004540">
    <property type="term" value="F:RNA nuclease activity"/>
    <property type="evidence" value="ECO:0007669"/>
    <property type="project" value="InterPro"/>
</dbReference>
<keyword evidence="1" id="KW-0597">Phosphoprotein</keyword>
<comment type="caution">
    <text evidence="7">The sequence shown here is derived from an EMBL/GenBank/DDBJ whole genome shotgun (WGS) entry which is preliminary data.</text>
</comment>
<dbReference type="AlphaFoldDB" id="A0A178MQQ3"/>
<dbReference type="OrthoDB" id="4829434at2"/>
<dbReference type="PANTHER" id="PTHR34139">
    <property type="entry name" value="UPF0331 PROTEIN MJ0127"/>
    <property type="match status" value="1"/>
</dbReference>
<dbReference type="GO" id="GO:0016787">
    <property type="term" value="F:hydrolase activity"/>
    <property type="evidence" value="ECO:0007669"/>
    <property type="project" value="UniProtKB-KW"/>
</dbReference>
<dbReference type="STRING" id="1285242.A6A04_16910"/>
<dbReference type="Pfam" id="PF01934">
    <property type="entry name" value="HepT-like"/>
    <property type="match status" value="1"/>
</dbReference>
<evidence type="ECO:0008006" key="9">
    <source>
        <dbReference type="Google" id="ProtNLM"/>
    </source>
</evidence>
<organism evidence="7 8">
    <name type="scientific">Paramagnetospirillum marisnigri</name>
    <dbReference type="NCBI Taxonomy" id="1285242"/>
    <lineage>
        <taxon>Bacteria</taxon>
        <taxon>Pseudomonadati</taxon>
        <taxon>Pseudomonadota</taxon>
        <taxon>Alphaproteobacteria</taxon>
        <taxon>Rhodospirillales</taxon>
        <taxon>Magnetospirillaceae</taxon>
        <taxon>Paramagnetospirillum</taxon>
    </lineage>
</organism>
<keyword evidence="3" id="KW-0540">Nuclease</keyword>